<dbReference type="SMART" id="SM00612">
    <property type="entry name" value="Kelch"/>
    <property type="match status" value="3"/>
</dbReference>
<dbReference type="AlphaFoldDB" id="A0A3B4ZHZ5"/>
<dbReference type="InterPro" id="IPR006652">
    <property type="entry name" value="Kelch_1"/>
</dbReference>
<dbReference type="GeneTree" id="ENSGT00940000155602"/>
<proteinExistence type="predicted"/>
<evidence type="ECO:0000313" key="3">
    <source>
        <dbReference type="Ensembl" id="ENSSPAP00000008513.1"/>
    </source>
</evidence>
<dbReference type="Pfam" id="PF24681">
    <property type="entry name" value="Kelch_KLHDC2_KLHL20_DRC7"/>
    <property type="match status" value="1"/>
</dbReference>
<dbReference type="STRING" id="144197.ENSSPAP00000008513"/>
<name>A0A3B4ZHZ5_9TELE</name>
<dbReference type="Gene3D" id="2.120.10.80">
    <property type="entry name" value="Kelch-type beta propeller"/>
    <property type="match status" value="1"/>
</dbReference>
<evidence type="ECO:0000256" key="1">
    <source>
        <dbReference type="ARBA" id="ARBA00022441"/>
    </source>
</evidence>
<evidence type="ECO:0000256" key="2">
    <source>
        <dbReference type="ARBA" id="ARBA00022737"/>
    </source>
</evidence>
<dbReference type="PANTHER" id="PTHR45632:SF3">
    <property type="entry name" value="KELCH-LIKE PROTEIN 32"/>
    <property type="match status" value="1"/>
</dbReference>
<protein>
    <submittedName>
        <fullName evidence="3">Kelch like family member 7</fullName>
    </submittedName>
</protein>
<accession>A0A3B4ZHZ5</accession>
<sequence>MAEVLGCVRFPLVSKTFLSKTVRTEPLIQDNPECLKMVLSAMCYRPLSLKDRRDLGESSRPRRKKHDYRIALFGGSQLQSCRYFNPKVPGCTYIFATGAITAISFTETPFNCGTMCLSTGSSALDFFECYDIRTASWQIKTSMLMARFSHGSVEANGLIYVCGGVAGNNFSGRVLNNCEVYDPKTHQWRELCGMREARKNHGLVVVNNRIYAVGGQGALGGLVSVEYYSIADNEWCAASPMPWRGVAVKCAAVGNVIYVLAGRGELGERMPEILEYHIGTDRWVATCKNVPGSLPSNCLICVVNI</sequence>
<dbReference type="Gene3D" id="1.25.40.420">
    <property type="match status" value="1"/>
</dbReference>
<dbReference type="SUPFAM" id="SSF117281">
    <property type="entry name" value="Kelch motif"/>
    <property type="match status" value="1"/>
</dbReference>
<dbReference type="InterPro" id="IPR015915">
    <property type="entry name" value="Kelch-typ_b-propeller"/>
</dbReference>
<keyword evidence="1" id="KW-0880">Kelch repeat</keyword>
<organism evidence="3">
    <name type="scientific">Stegastes partitus</name>
    <name type="common">bicolor damselfish</name>
    <dbReference type="NCBI Taxonomy" id="144197"/>
    <lineage>
        <taxon>Eukaryota</taxon>
        <taxon>Metazoa</taxon>
        <taxon>Chordata</taxon>
        <taxon>Craniata</taxon>
        <taxon>Vertebrata</taxon>
        <taxon>Euteleostomi</taxon>
        <taxon>Actinopterygii</taxon>
        <taxon>Neopterygii</taxon>
        <taxon>Teleostei</taxon>
        <taxon>Neoteleostei</taxon>
        <taxon>Acanthomorphata</taxon>
        <taxon>Ovalentaria</taxon>
        <taxon>Pomacentridae</taxon>
        <taxon>Stegastes</taxon>
    </lineage>
</organism>
<reference evidence="3" key="1">
    <citation type="submission" date="2023-09" db="UniProtKB">
        <authorList>
            <consortium name="Ensembl"/>
        </authorList>
    </citation>
    <scope>IDENTIFICATION</scope>
</reference>
<keyword evidence="2" id="KW-0677">Repeat</keyword>
<dbReference type="Ensembl" id="ENSSPAT00000008671.1">
    <property type="protein sequence ID" value="ENSSPAP00000008513.1"/>
    <property type="gene ID" value="ENSSPAG00000006480.1"/>
</dbReference>
<dbReference type="PANTHER" id="PTHR45632">
    <property type="entry name" value="LD33804P"/>
    <property type="match status" value="1"/>
</dbReference>